<accession>A0A540X5Y2</accession>
<proteinExistence type="predicted"/>
<evidence type="ECO:0000313" key="1">
    <source>
        <dbReference type="EMBL" id="TQF16643.1"/>
    </source>
</evidence>
<organism evidence="1 2">
    <name type="scientific">Myxococcus llanfairpwllgwyngyllgogerychwyrndrobwllllantysiliogogogochensis</name>
    <dbReference type="NCBI Taxonomy" id="2590453"/>
    <lineage>
        <taxon>Bacteria</taxon>
        <taxon>Pseudomonadati</taxon>
        <taxon>Myxococcota</taxon>
        <taxon>Myxococcia</taxon>
        <taxon>Myxococcales</taxon>
        <taxon>Cystobacterineae</taxon>
        <taxon>Myxococcaceae</taxon>
        <taxon>Myxococcus</taxon>
    </lineage>
</organism>
<sequence>MQMTWSELLKAPPPLTMKELLPLMERWNPGSTQGFEPATVEQMTALARPHGGLNALPRVYREFLETMGSSTGRLRLKAGTTSISALLEDLGDPQRERPDARRYLKFTIGEEHPEERYPDDFFELTRPTPDGLDAAIIRIREEDLVRGKGSAKQPFPTFSDWLRTTIVTRLVFATDPEKQTKYYRLGKKPETPAKVYNFFTRMGFSFTQLGASSDVIPLEHPERSAILLIDAPSASTPSTGVRLRARDKVQQLLLNEIIEDHKRELTGD</sequence>
<dbReference type="OrthoDB" id="5498125at2"/>
<name>A0A540X5Y2_9BACT</name>
<evidence type="ECO:0008006" key="3">
    <source>
        <dbReference type="Google" id="ProtNLM"/>
    </source>
</evidence>
<protein>
    <recommendedName>
        <fullName evidence="3">Knr4/Smi1-like domain-containing protein</fullName>
    </recommendedName>
</protein>
<gene>
    <name evidence="1" type="ORF">FJV41_07435</name>
</gene>
<keyword evidence="2" id="KW-1185">Reference proteome</keyword>
<dbReference type="AlphaFoldDB" id="A0A540X5Y2"/>
<dbReference type="EMBL" id="VIFM01000020">
    <property type="protein sequence ID" value="TQF16643.1"/>
    <property type="molecule type" value="Genomic_DNA"/>
</dbReference>
<reference evidence="1 2" key="1">
    <citation type="submission" date="2019-06" db="EMBL/GenBank/DDBJ databases">
        <authorList>
            <person name="Livingstone P."/>
            <person name="Whitworth D."/>
        </authorList>
    </citation>
    <scope>NUCLEOTIDE SEQUENCE [LARGE SCALE GENOMIC DNA]</scope>
    <source>
        <strain evidence="1 2">AM401</strain>
    </source>
</reference>
<comment type="caution">
    <text evidence="1">The sequence shown here is derived from an EMBL/GenBank/DDBJ whole genome shotgun (WGS) entry which is preliminary data.</text>
</comment>
<dbReference type="Proteomes" id="UP000315369">
    <property type="component" value="Unassembled WGS sequence"/>
</dbReference>
<evidence type="ECO:0000313" key="2">
    <source>
        <dbReference type="Proteomes" id="UP000315369"/>
    </source>
</evidence>